<proteinExistence type="predicted"/>
<organism evidence="2 3">
    <name type="scientific">Halobacterium hubeiense</name>
    <dbReference type="NCBI Taxonomy" id="1407499"/>
    <lineage>
        <taxon>Archaea</taxon>
        <taxon>Methanobacteriati</taxon>
        <taxon>Methanobacteriota</taxon>
        <taxon>Stenosarchaea group</taxon>
        <taxon>Halobacteria</taxon>
        <taxon>Halobacteriales</taxon>
        <taxon>Halobacteriaceae</taxon>
        <taxon>Halobacterium</taxon>
    </lineage>
</organism>
<keyword evidence="3" id="KW-1185">Reference proteome</keyword>
<dbReference type="RefSeq" id="WP_089650154.1">
    <property type="nucleotide sequence ID" value="NZ_CEML01000001.1"/>
</dbReference>
<dbReference type="EMBL" id="LN831302">
    <property type="protein sequence ID" value="CQH57018.1"/>
    <property type="molecule type" value="Genomic_DNA"/>
</dbReference>
<gene>
    <name evidence="2" type="ORF">HHUB_2468</name>
</gene>
<evidence type="ECO:0000313" key="2">
    <source>
        <dbReference type="EMBL" id="CQH57018.1"/>
    </source>
</evidence>
<dbReference type="STRING" id="1407499.HHUB_2468"/>
<accession>A0A0U5H1R2</accession>
<evidence type="ECO:0000313" key="3">
    <source>
        <dbReference type="Proteomes" id="UP000066737"/>
    </source>
</evidence>
<sequence length="570" mass="60840">MTRRFRWTRPAPGGTVTVTRVAGDHELADGDPQRRYTLSVPAPSDATVHASDCDTAWEDGTLWVTAPDGAGLARVRLRNDDATVAFRLPGPTFDDALTAAIDGDEAAAHDLLAGADSPVALALACGPFLDVEGFVALVDTLATASEGASDDLHATRYDLVRIAATTGAGPPVGTADEFEALVEGLDGVDAVGDVDVLDALADTTFVAHDTPAETKRFLADLGYELPLLAERGDGRFLAHYLAQVARTAGVRDAKQAAARRGANTDHADFADAKAAAERADYWDRGAAWRDAVLPAAGESLPTFAYVLANALYWTGEVGRSDSRADELLHEGAAAAARTIDLEWVAGHADYERARAAAHRHRSKRNHALALEHFETARGVAESHSFLDPWEPTYSHAVVRSNMLSTTGDHERAVEVLDDALADLREQGVPDDRFAEMRDHLEGQRHERRAIVADDDGDRLAHLEAALDHYEAVGFERSVARIEAKLDDAEAAGEDTGGESREGGARPQPVLRPDPDAGPSLDDIPTLHDSLTETDPGAVGSADPGVLPDEREDALADDPGVPGRDSEPRYR</sequence>
<protein>
    <submittedName>
        <fullName evidence="2">Uncharacterized protein</fullName>
    </submittedName>
</protein>
<dbReference type="OrthoDB" id="269918at2157"/>
<evidence type="ECO:0000256" key="1">
    <source>
        <dbReference type="SAM" id="MobiDB-lite"/>
    </source>
</evidence>
<dbReference type="GeneID" id="26659104"/>
<dbReference type="Proteomes" id="UP000066737">
    <property type="component" value="Chromosome I"/>
</dbReference>
<name>A0A0U5H1R2_9EURY</name>
<dbReference type="KEGG" id="hhb:Hhub_2468"/>
<dbReference type="AlphaFoldDB" id="A0A0U5H1R2"/>
<reference evidence="3" key="1">
    <citation type="journal article" date="2016" name="Environ. Microbiol.">
        <title>The complete genome of a viable archaeum isolated from 123-million-year-old rock salt.</title>
        <authorList>
            <person name="Jaakkola S.T."/>
            <person name="Pfeiffer F."/>
            <person name="Ravantti J.J."/>
            <person name="Guo Q."/>
            <person name="Liu Y."/>
            <person name="Chen X."/>
            <person name="Ma H."/>
            <person name="Yang C."/>
            <person name="Oksanen H.M."/>
            <person name="Bamford D.H."/>
        </authorList>
    </citation>
    <scope>NUCLEOTIDE SEQUENCE</scope>
    <source>
        <strain evidence="3">JI20-1</strain>
    </source>
</reference>
<feature type="region of interest" description="Disordered" evidence="1">
    <location>
        <begin position="488"/>
        <end position="570"/>
    </location>
</feature>